<protein>
    <submittedName>
        <fullName evidence="1">Uncharacterized protein</fullName>
    </submittedName>
</protein>
<accession>M5RCD8</accession>
<evidence type="ECO:0000313" key="2">
    <source>
        <dbReference type="Proteomes" id="UP000011991"/>
    </source>
</evidence>
<dbReference type="AlphaFoldDB" id="M5RCD8"/>
<keyword evidence="2" id="KW-1185">Reference proteome</keyword>
<organism evidence="1 2">
    <name type="scientific">Rhodopirellula maiorica SM1</name>
    <dbReference type="NCBI Taxonomy" id="1265738"/>
    <lineage>
        <taxon>Bacteria</taxon>
        <taxon>Pseudomonadati</taxon>
        <taxon>Planctomycetota</taxon>
        <taxon>Planctomycetia</taxon>
        <taxon>Pirellulales</taxon>
        <taxon>Pirellulaceae</taxon>
        <taxon>Novipirellula</taxon>
    </lineage>
</organism>
<evidence type="ECO:0000313" key="1">
    <source>
        <dbReference type="EMBL" id="EMI17045.1"/>
    </source>
</evidence>
<name>M5RCD8_9BACT</name>
<comment type="caution">
    <text evidence="1">The sequence shown here is derived from an EMBL/GenBank/DDBJ whole genome shotgun (WGS) entry which is preliminary data.</text>
</comment>
<proteinExistence type="predicted"/>
<reference evidence="1 2" key="1">
    <citation type="journal article" date="2013" name="Mar. Genomics">
        <title>Expression of sulfatases in Rhodopirellula baltica and the diversity of sulfatases in the genus Rhodopirellula.</title>
        <authorList>
            <person name="Wegner C.E."/>
            <person name="Richter-Heitmann T."/>
            <person name="Klindworth A."/>
            <person name="Klockow C."/>
            <person name="Richter M."/>
            <person name="Achstetter T."/>
            <person name="Glockner F.O."/>
            <person name="Harder J."/>
        </authorList>
    </citation>
    <scope>NUCLEOTIDE SEQUENCE [LARGE SCALE GENOMIC DNA]</scope>
    <source>
        <strain evidence="1 2">SM1</strain>
    </source>
</reference>
<dbReference type="EMBL" id="ANOG01000871">
    <property type="protein sequence ID" value="EMI17045.1"/>
    <property type="molecule type" value="Genomic_DNA"/>
</dbReference>
<dbReference type="Proteomes" id="UP000011991">
    <property type="component" value="Unassembled WGS sequence"/>
</dbReference>
<gene>
    <name evidence="1" type="ORF">RMSM_06032</name>
</gene>
<sequence length="41" mass="4543">MVFVSIFEPVNVRCDTLPVTKIPPPGNPGGRSCRERDVIVF</sequence>